<organism evidence="3 4">
    <name type="scientific">Macrosiphum euphorbiae</name>
    <name type="common">potato aphid</name>
    <dbReference type="NCBI Taxonomy" id="13131"/>
    <lineage>
        <taxon>Eukaryota</taxon>
        <taxon>Metazoa</taxon>
        <taxon>Ecdysozoa</taxon>
        <taxon>Arthropoda</taxon>
        <taxon>Hexapoda</taxon>
        <taxon>Insecta</taxon>
        <taxon>Pterygota</taxon>
        <taxon>Neoptera</taxon>
        <taxon>Paraneoptera</taxon>
        <taxon>Hemiptera</taxon>
        <taxon>Sternorrhyncha</taxon>
        <taxon>Aphidomorpha</taxon>
        <taxon>Aphidoidea</taxon>
        <taxon>Aphididae</taxon>
        <taxon>Macrosiphini</taxon>
        <taxon>Macrosiphum</taxon>
    </lineage>
</organism>
<evidence type="ECO:0000259" key="2">
    <source>
        <dbReference type="Pfam" id="PF16064"/>
    </source>
</evidence>
<dbReference type="PANTHER" id="PTHR34153">
    <property type="entry name" value="SI:CH211-262H13.3-RELATED-RELATED"/>
    <property type="match status" value="1"/>
</dbReference>
<dbReference type="EMBL" id="CARXXK010000084">
    <property type="protein sequence ID" value="CAI6369850.1"/>
    <property type="molecule type" value="Genomic_DNA"/>
</dbReference>
<sequence length="399" mass="46072">MWSVIHFVEDNTVEVVPSFWVHKTHCSWPKKNATHFIKRRIPPNKFDFDYLQAKKLCSDLDDYTVAKQKAKASEDTSNISSSNETSEERLTRFQKTKKKVMKNDLKKIEKLKWNTDSLDSPASSINEEDDDSDKDPNYSNTVIHEENIVLETPPSKQKLITKDLPKTFPGTSLFKRKLNFDTNKCKSLSPKSKMCNVINFNEVEKIITTSSSPFKVTDNNLSSNSTPHSNNDILTKINRTTLNTWYEIKGLVERIESLENALLNKGSKEVFNDDSDNNFIFALPLSNEDELEIFEEKLLDTVFKKKLISELSRLVRGTLPSTVRAIMRYMFKDILLEQYSFKGQKKKKVFHTLKSCSVIFDSIKKINKFQNFNSIDVEQPIKIFIAGAKFRNKSESSEF</sequence>
<feature type="compositionally biased region" description="Low complexity" evidence="1">
    <location>
        <begin position="75"/>
        <end position="84"/>
    </location>
</feature>
<feature type="region of interest" description="Disordered" evidence="1">
    <location>
        <begin position="117"/>
        <end position="141"/>
    </location>
</feature>
<dbReference type="Pfam" id="PF16064">
    <property type="entry name" value="DUF4806"/>
    <property type="match status" value="1"/>
</dbReference>
<dbReference type="PANTHER" id="PTHR34153:SF2">
    <property type="entry name" value="SI:CH211-262H13.3-RELATED"/>
    <property type="match status" value="1"/>
</dbReference>
<feature type="region of interest" description="Disordered" evidence="1">
    <location>
        <begin position="69"/>
        <end position="96"/>
    </location>
</feature>
<evidence type="ECO:0000313" key="3">
    <source>
        <dbReference type="EMBL" id="CAI6369850.1"/>
    </source>
</evidence>
<dbReference type="InterPro" id="IPR032071">
    <property type="entry name" value="DUF4806"/>
</dbReference>
<feature type="domain" description="DUF4806" evidence="2">
    <location>
        <begin position="281"/>
        <end position="353"/>
    </location>
</feature>
<proteinExistence type="predicted"/>
<protein>
    <recommendedName>
        <fullName evidence="2">DUF4806 domain-containing protein</fullName>
    </recommendedName>
</protein>
<name>A0AAV0XN12_9HEMI</name>
<keyword evidence="4" id="KW-1185">Reference proteome</keyword>
<dbReference type="AlphaFoldDB" id="A0AAV0XN12"/>
<evidence type="ECO:0000256" key="1">
    <source>
        <dbReference type="SAM" id="MobiDB-lite"/>
    </source>
</evidence>
<gene>
    <name evidence="3" type="ORF">MEUPH1_LOCUS24037</name>
</gene>
<dbReference type="Proteomes" id="UP001160148">
    <property type="component" value="Unassembled WGS sequence"/>
</dbReference>
<accession>A0AAV0XN12</accession>
<comment type="caution">
    <text evidence="3">The sequence shown here is derived from an EMBL/GenBank/DDBJ whole genome shotgun (WGS) entry which is preliminary data.</text>
</comment>
<reference evidence="3 4" key="1">
    <citation type="submission" date="2023-01" db="EMBL/GenBank/DDBJ databases">
        <authorList>
            <person name="Whitehead M."/>
        </authorList>
    </citation>
    <scope>NUCLEOTIDE SEQUENCE [LARGE SCALE GENOMIC DNA]</scope>
</reference>
<evidence type="ECO:0000313" key="4">
    <source>
        <dbReference type="Proteomes" id="UP001160148"/>
    </source>
</evidence>